<evidence type="ECO:0000259" key="2">
    <source>
        <dbReference type="PROSITE" id="PS50853"/>
    </source>
</evidence>
<dbReference type="CDD" id="cd00063">
    <property type="entry name" value="FN3"/>
    <property type="match status" value="1"/>
</dbReference>
<dbReference type="SMART" id="SM00060">
    <property type="entry name" value="FN3"/>
    <property type="match status" value="3"/>
</dbReference>
<feature type="domain" description="WAP" evidence="3">
    <location>
        <begin position="119"/>
        <end position="168"/>
    </location>
</feature>
<dbReference type="SUPFAM" id="SSF49265">
    <property type="entry name" value="Fibronectin type III"/>
    <property type="match status" value="2"/>
</dbReference>
<dbReference type="PROSITE" id="PS51390">
    <property type="entry name" value="WAP"/>
    <property type="match status" value="1"/>
</dbReference>
<dbReference type="SUPFAM" id="SSF57256">
    <property type="entry name" value="Elafin-like"/>
    <property type="match status" value="1"/>
</dbReference>
<dbReference type="InterPro" id="IPR036116">
    <property type="entry name" value="FN3_sf"/>
</dbReference>
<dbReference type="EMBL" id="BLXT01004673">
    <property type="protein sequence ID" value="GFO16551.1"/>
    <property type="molecule type" value="Genomic_DNA"/>
</dbReference>
<protein>
    <submittedName>
        <fullName evidence="4">Anosmin-1-like</fullName>
    </submittedName>
</protein>
<gene>
    <name evidence="4" type="ORF">PoB_004305600</name>
</gene>
<dbReference type="InterPro" id="IPR013783">
    <property type="entry name" value="Ig-like_fold"/>
</dbReference>
<dbReference type="Gene3D" id="4.10.75.10">
    <property type="entry name" value="Elafin-like"/>
    <property type="match status" value="1"/>
</dbReference>
<dbReference type="SMART" id="SM00217">
    <property type="entry name" value="WAP"/>
    <property type="match status" value="1"/>
</dbReference>
<feature type="signal peptide" evidence="1">
    <location>
        <begin position="1"/>
        <end position="19"/>
    </location>
</feature>
<evidence type="ECO:0000256" key="1">
    <source>
        <dbReference type="SAM" id="SignalP"/>
    </source>
</evidence>
<dbReference type="InterPro" id="IPR003961">
    <property type="entry name" value="FN3_dom"/>
</dbReference>
<dbReference type="AlphaFoldDB" id="A0AAV4B7Y5"/>
<evidence type="ECO:0000259" key="3">
    <source>
        <dbReference type="PROSITE" id="PS51390"/>
    </source>
</evidence>
<reference evidence="4 5" key="1">
    <citation type="journal article" date="2021" name="Elife">
        <title>Chloroplast acquisition without the gene transfer in kleptoplastic sea slugs, Plakobranchus ocellatus.</title>
        <authorList>
            <person name="Maeda T."/>
            <person name="Takahashi S."/>
            <person name="Yoshida T."/>
            <person name="Shimamura S."/>
            <person name="Takaki Y."/>
            <person name="Nagai Y."/>
            <person name="Toyoda A."/>
            <person name="Suzuki Y."/>
            <person name="Arimoto A."/>
            <person name="Ishii H."/>
            <person name="Satoh N."/>
            <person name="Nishiyama T."/>
            <person name="Hasebe M."/>
            <person name="Maruyama T."/>
            <person name="Minagawa J."/>
            <person name="Obokata J."/>
            <person name="Shigenobu S."/>
        </authorList>
    </citation>
    <scope>NUCLEOTIDE SEQUENCE [LARGE SCALE GENOMIC DNA]</scope>
</reference>
<name>A0AAV4B7Y5_9GAST</name>
<dbReference type="Pfam" id="PF00095">
    <property type="entry name" value="WAP"/>
    <property type="match status" value="1"/>
</dbReference>
<dbReference type="InterPro" id="IPR042447">
    <property type="entry name" value="Anosmin-1"/>
</dbReference>
<dbReference type="InterPro" id="IPR008197">
    <property type="entry name" value="WAP_dom"/>
</dbReference>
<organism evidence="4 5">
    <name type="scientific">Plakobranchus ocellatus</name>
    <dbReference type="NCBI Taxonomy" id="259542"/>
    <lineage>
        <taxon>Eukaryota</taxon>
        <taxon>Metazoa</taxon>
        <taxon>Spiralia</taxon>
        <taxon>Lophotrochozoa</taxon>
        <taxon>Mollusca</taxon>
        <taxon>Gastropoda</taxon>
        <taxon>Heterobranchia</taxon>
        <taxon>Euthyneura</taxon>
        <taxon>Panpulmonata</taxon>
        <taxon>Sacoglossa</taxon>
        <taxon>Placobranchoidea</taxon>
        <taxon>Plakobranchidae</taxon>
        <taxon>Plakobranchus</taxon>
    </lineage>
</organism>
<dbReference type="GO" id="GO:0030414">
    <property type="term" value="F:peptidase inhibitor activity"/>
    <property type="evidence" value="ECO:0007669"/>
    <property type="project" value="InterPro"/>
</dbReference>
<proteinExistence type="predicted"/>
<evidence type="ECO:0000313" key="5">
    <source>
        <dbReference type="Proteomes" id="UP000735302"/>
    </source>
</evidence>
<sequence length="718" mass="80653">MKGLGTGLFLLWIIIIHEGSCNYAEILWGQCNAFCITQYHTRLKKASSPENLSLTAHSALRDCRKNTQCKWCLFACQRPKKDYVNHKDCLSDCQNSRTQNNIATREACYDGCNFIAKSLDSKHGNCPSPAHLSSLRSSCIEECQADRTCSGMSKCCNTTCGQICHRPVMQNVFPSMPKDLQFKERRDGGLLVEWSREEEPSIISPVVYILRWWCPYTEGVLYSITTRRRVRLPGYPDGVHPGMRCNYMLAAINIKGSVGFTSPVTYIKRFLKPSPPLNLERTRSKLHDGKVDLTVRWEPPEFTDGKPVDRYLVFWIVGLPTNGKIIRLPVQRKTVKAGRTSCTIPNLEPGVMYFVQVRAIVDWGGKTFRGRPASTYVDSYTSPQPPEEEDLDIQREAFISESRVYNIMVDEPMFVSSELTARVAWSLYSSESTVEHYKLYWTLDVCDGEAKHRKTQARLTQEATTYKQEFHMYGLESGCVYEVKIHTANHLGDLGQGQKQYFRTPPCHKTKGRTADVQCKSEVSAPLPPKALEVSYRSTCMCQAVVSWQRPDQIAGHTATTTVEAFSVRWGNSMAPSVAADKSPSLAVIYNGEPHSHQISGSESRACMGHLEPGKHYTVQVASIANGQKSSPAIRHFTTSEGIATCDHVEPAEDQLNNQRDFAEAIGKQTQVYKDAKLKTPQSSITNNRNLAAHSAHTERLITVMLCTIICLLSYVLK</sequence>
<comment type="caution">
    <text evidence="4">The sequence shown here is derived from an EMBL/GenBank/DDBJ whole genome shotgun (WGS) entry which is preliminary data.</text>
</comment>
<evidence type="ECO:0000313" key="4">
    <source>
        <dbReference type="EMBL" id="GFO16551.1"/>
    </source>
</evidence>
<dbReference type="PANTHER" id="PTHR14131">
    <property type="entry name" value="ANOSMIN"/>
    <property type="match status" value="1"/>
</dbReference>
<dbReference type="Gene3D" id="2.60.40.10">
    <property type="entry name" value="Immunoglobulins"/>
    <property type="match status" value="2"/>
</dbReference>
<dbReference type="PANTHER" id="PTHR14131:SF5">
    <property type="entry name" value="ANOSMIN-1"/>
    <property type="match status" value="1"/>
</dbReference>
<feature type="domain" description="Fibronectin type-III" evidence="2">
    <location>
        <begin position="275"/>
        <end position="385"/>
    </location>
</feature>
<keyword evidence="1" id="KW-0732">Signal</keyword>
<accession>A0AAV4B7Y5</accession>
<dbReference type="Proteomes" id="UP000735302">
    <property type="component" value="Unassembled WGS sequence"/>
</dbReference>
<dbReference type="InterPro" id="IPR036645">
    <property type="entry name" value="Elafin-like_sf"/>
</dbReference>
<dbReference type="GO" id="GO:0005576">
    <property type="term" value="C:extracellular region"/>
    <property type="evidence" value="ECO:0007669"/>
    <property type="project" value="InterPro"/>
</dbReference>
<dbReference type="GO" id="GO:0009986">
    <property type="term" value="C:cell surface"/>
    <property type="evidence" value="ECO:0007669"/>
    <property type="project" value="TreeGrafter"/>
</dbReference>
<dbReference type="PROSITE" id="PS50853">
    <property type="entry name" value="FN3"/>
    <property type="match status" value="1"/>
</dbReference>
<keyword evidence="5" id="KW-1185">Reference proteome</keyword>
<feature type="chain" id="PRO_5043730268" evidence="1">
    <location>
        <begin position="20"/>
        <end position="718"/>
    </location>
</feature>
<dbReference type="GO" id="GO:0030182">
    <property type="term" value="P:neuron differentiation"/>
    <property type="evidence" value="ECO:0007669"/>
    <property type="project" value="TreeGrafter"/>
</dbReference>
<dbReference type="Pfam" id="PF00041">
    <property type="entry name" value="fn3"/>
    <property type="match status" value="1"/>
</dbReference>